<keyword evidence="1" id="KW-1133">Transmembrane helix</keyword>
<dbReference type="PANTHER" id="PTHR28008">
    <property type="entry name" value="DOMAIN PROTEIN, PUTATIVE (AFU_ORTHOLOGUE AFUA_3G10980)-RELATED"/>
    <property type="match status" value="1"/>
</dbReference>
<protein>
    <submittedName>
        <fullName evidence="3">VanZ superfamily protein</fullName>
    </submittedName>
</protein>
<feature type="transmembrane region" description="Helical" evidence="1">
    <location>
        <begin position="91"/>
        <end position="109"/>
    </location>
</feature>
<reference evidence="3" key="2">
    <citation type="submission" date="2023-01" db="EMBL/GenBank/DDBJ databases">
        <title>Draft genome sequence of Algimonas ampicilliniresistens strain NBRC 108219.</title>
        <authorList>
            <person name="Sun Q."/>
            <person name="Mori K."/>
        </authorList>
    </citation>
    <scope>NUCLEOTIDE SEQUENCE</scope>
    <source>
        <strain evidence="3">NBRC 108219</strain>
    </source>
</reference>
<accession>A0ABQ5VAV7</accession>
<proteinExistence type="predicted"/>
<organism evidence="3 4">
    <name type="scientific">Algimonas ampicilliniresistens</name>
    <dbReference type="NCBI Taxonomy" id="1298735"/>
    <lineage>
        <taxon>Bacteria</taxon>
        <taxon>Pseudomonadati</taxon>
        <taxon>Pseudomonadota</taxon>
        <taxon>Alphaproteobacteria</taxon>
        <taxon>Maricaulales</taxon>
        <taxon>Robiginitomaculaceae</taxon>
        <taxon>Algimonas</taxon>
    </lineage>
</organism>
<keyword evidence="1" id="KW-0472">Membrane</keyword>
<dbReference type="EMBL" id="BSNK01000002">
    <property type="protein sequence ID" value="GLQ23948.1"/>
    <property type="molecule type" value="Genomic_DNA"/>
</dbReference>
<gene>
    <name evidence="3" type="ORF">GCM10007853_18220</name>
</gene>
<keyword evidence="4" id="KW-1185">Reference proteome</keyword>
<sequence>MMIWFFRLSAVLLAIAILVFSLEPATDFQGPLYADKVQHFLAYGLLAFLIALGWPKIRLVFVILLAALFGIGVEIAQGITHFGRTASLFDAVANLIGASFGAYFSRVLSKLSRRRSS</sequence>
<dbReference type="Pfam" id="PF04892">
    <property type="entry name" value="VanZ"/>
    <property type="match status" value="1"/>
</dbReference>
<evidence type="ECO:0000313" key="4">
    <source>
        <dbReference type="Proteomes" id="UP001161391"/>
    </source>
</evidence>
<dbReference type="InterPro" id="IPR006976">
    <property type="entry name" value="VanZ-like"/>
</dbReference>
<evidence type="ECO:0000313" key="3">
    <source>
        <dbReference type="EMBL" id="GLQ23948.1"/>
    </source>
</evidence>
<reference evidence="3" key="1">
    <citation type="journal article" date="2014" name="Int. J. Syst. Evol. Microbiol.">
        <title>Complete genome of a new Firmicutes species belonging to the dominant human colonic microbiota ('Ruminococcus bicirculans') reveals two chromosomes and a selective capacity to utilize plant glucans.</title>
        <authorList>
            <consortium name="NISC Comparative Sequencing Program"/>
            <person name="Wegmann U."/>
            <person name="Louis P."/>
            <person name="Goesmann A."/>
            <person name="Henrissat B."/>
            <person name="Duncan S.H."/>
            <person name="Flint H.J."/>
        </authorList>
    </citation>
    <scope>NUCLEOTIDE SEQUENCE</scope>
    <source>
        <strain evidence="3">NBRC 108219</strain>
    </source>
</reference>
<feature type="transmembrane region" description="Helical" evidence="1">
    <location>
        <begin position="37"/>
        <end position="54"/>
    </location>
</feature>
<dbReference type="NCBIfam" id="NF037970">
    <property type="entry name" value="vanZ_1"/>
    <property type="match status" value="1"/>
</dbReference>
<dbReference type="PANTHER" id="PTHR28008:SF1">
    <property type="entry name" value="DOMAIN PROTEIN, PUTATIVE (AFU_ORTHOLOGUE AFUA_3G10980)-RELATED"/>
    <property type="match status" value="1"/>
</dbReference>
<feature type="domain" description="VanZ-like" evidence="2">
    <location>
        <begin position="30"/>
        <end position="107"/>
    </location>
</feature>
<evidence type="ECO:0000256" key="1">
    <source>
        <dbReference type="SAM" id="Phobius"/>
    </source>
</evidence>
<dbReference type="Proteomes" id="UP001161391">
    <property type="component" value="Unassembled WGS sequence"/>
</dbReference>
<comment type="caution">
    <text evidence="3">The sequence shown here is derived from an EMBL/GenBank/DDBJ whole genome shotgun (WGS) entry which is preliminary data.</text>
</comment>
<name>A0ABQ5VAV7_9PROT</name>
<keyword evidence="1" id="KW-0812">Transmembrane</keyword>
<feature type="transmembrane region" description="Helical" evidence="1">
    <location>
        <begin position="59"/>
        <end position="79"/>
    </location>
</feature>
<evidence type="ECO:0000259" key="2">
    <source>
        <dbReference type="Pfam" id="PF04892"/>
    </source>
</evidence>